<dbReference type="GeneID" id="39873825"/>
<keyword evidence="2" id="KW-0472">Membrane</keyword>
<proteinExistence type="predicted"/>
<evidence type="ECO:0000313" key="4">
    <source>
        <dbReference type="Proteomes" id="UP000236319"/>
    </source>
</evidence>
<feature type="region of interest" description="Disordered" evidence="1">
    <location>
        <begin position="110"/>
        <end position="136"/>
    </location>
</feature>
<organism evidence="3 4">
    <name type="scientific">Babesia ovata</name>
    <dbReference type="NCBI Taxonomy" id="189622"/>
    <lineage>
        <taxon>Eukaryota</taxon>
        <taxon>Sar</taxon>
        <taxon>Alveolata</taxon>
        <taxon>Apicomplexa</taxon>
        <taxon>Aconoidasida</taxon>
        <taxon>Piroplasmida</taxon>
        <taxon>Babesiidae</taxon>
        <taxon>Babesia</taxon>
    </lineage>
</organism>
<name>A0A2H6KAP6_9APIC</name>
<sequence>MILDYHDMMSLANITTTELKSAPEPFSQVPFNGVVTGAALKIPNKSPQFPLPPPSTTMRPTGIAVQHKHTSVDHATLTPVIPQIDDLAVPSVLGSMNPLVSVATGDKIPGLNRGSPLPQLSTLKRPGQNDSAPNNSIDTLEFDDRNMADLTHITSEIIKTPIVQLPGHPNLGMYVTPEITGQPVADILSESVEPPSFEFEIQRRRETETAPNAKLQTPPIATQGFMQQPSRTTAPPVEWLEPAAPIEALPEIPQDAFGASVGPLDNVKTMSAADFLTHIDLNTSPDSDMCRNPWEMLYWMVGLNQNGYIPFIEEHLKSILREYNKDASQPPDALEVTGHPTQLTATRVANTLTEACLYAASVLHKIRYTDSKDTPTTLNFSLEYSKLHYSPDPACLFCQLRDYVYICHHQLMFLKSQCYREQSYGGWQDCHYGSDIKMPSPLQAFLTDASDSKFETHPFDPCNICLKSRIRMGFTKGDFSKDSKDGKHLHTILSPSCGGDDPLLRLSSYLNCLTRRTPRTTGELVSFFHHFGNALHKGDTKVMSPLGSALSSRHDDCPKWDRLKAADLHVIKAARGPAPHNSNSIHDQNHAKTLSALIPCAINSVNCPQHLSPITHQAYGLYSPSFAYTYLIWTVYLADKLHDSLERLYMDFENHVTKCESLDHCADAMPLLYYRGFTPPEGIGQSSLKCSDVISKLQVVLSGELITELVTCMDNFFYGIRKPFIYTQVTLWSIAMIFFAHTMFYRLDMLHIRSHLLTTTASHLIDVKSLLTHGRKLLSLYDDMDYFDDDPVGQLDIT</sequence>
<gene>
    <name evidence="3" type="ORF">BOVATA_015480</name>
</gene>
<protein>
    <submittedName>
        <fullName evidence="3">Ribosome binding protein</fullName>
    </submittedName>
</protein>
<evidence type="ECO:0000256" key="2">
    <source>
        <dbReference type="SAM" id="Phobius"/>
    </source>
</evidence>
<dbReference type="Proteomes" id="UP000236319">
    <property type="component" value="Unassembled WGS sequence"/>
</dbReference>
<dbReference type="AlphaFoldDB" id="A0A2H6KAP6"/>
<feature type="compositionally biased region" description="Polar residues" evidence="1">
    <location>
        <begin position="118"/>
        <end position="136"/>
    </location>
</feature>
<keyword evidence="2" id="KW-1133">Transmembrane helix</keyword>
<accession>A0A2H6KAP6</accession>
<keyword evidence="2" id="KW-0812">Transmembrane</keyword>
<dbReference type="EMBL" id="BDSA01000002">
    <property type="protein sequence ID" value="GBE60055.1"/>
    <property type="molecule type" value="Genomic_DNA"/>
</dbReference>
<dbReference type="VEuPathDB" id="PiroplasmaDB:BOVATA_015480"/>
<feature type="transmembrane region" description="Helical" evidence="2">
    <location>
        <begin position="724"/>
        <end position="745"/>
    </location>
</feature>
<reference evidence="3 4" key="1">
    <citation type="journal article" date="2017" name="BMC Genomics">
        <title>Whole-genome assembly of Babesia ovata and comparative genomics between closely related pathogens.</title>
        <authorList>
            <person name="Yamagishi J."/>
            <person name="Asada M."/>
            <person name="Hakimi H."/>
            <person name="Tanaka T.Q."/>
            <person name="Sugimoto C."/>
            <person name="Kawazu S."/>
        </authorList>
    </citation>
    <scope>NUCLEOTIDE SEQUENCE [LARGE SCALE GENOMIC DNA]</scope>
    <source>
        <strain evidence="3 4">Miyake</strain>
    </source>
</reference>
<keyword evidence="4" id="KW-1185">Reference proteome</keyword>
<evidence type="ECO:0000256" key="1">
    <source>
        <dbReference type="SAM" id="MobiDB-lite"/>
    </source>
</evidence>
<evidence type="ECO:0000313" key="3">
    <source>
        <dbReference type="EMBL" id="GBE60055.1"/>
    </source>
</evidence>
<comment type="caution">
    <text evidence="3">The sequence shown here is derived from an EMBL/GenBank/DDBJ whole genome shotgun (WGS) entry which is preliminary data.</text>
</comment>
<dbReference type="RefSeq" id="XP_028866298.1">
    <property type="nucleotide sequence ID" value="XM_029010465.1"/>
</dbReference>